<dbReference type="GO" id="GO:0032040">
    <property type="term" value="C:small-subunit processome"/>
    <property type="evidence" value="ECO:0007669"/>
    <property type="project" value="TreeGrafter"/>
</dbReference>
<evidence type="ECO:0000313" key="2">
    <source>
        <dbReference type="EMBL" id="KXN68056.1"/>
    </source>
</evidence>
<reference evidence="2 3" key="1">
    <citation type="journal article" date="2015" name="Genome Biol. Evol.">
        <title>Phylogenomic analyses indicate that early fungi evolved digesting cell walls of algal ancestors of land plants.</title>
        <authorList>
            <person name="Chang Y."/>
            <person name="Wang S."/>
            <person name="Sekimoto S."/>
            <person name="Aerts A.L."/>
            <person name="Choi C."/>
            <person name="Clum A."/>
            <person name="LaButti K.M."/>
            <person name="Lindquist E.A."/>
            <person name="Yee Ngan C."/>
            <person name="Ohm R.A."/>
            <person name="Salamov A.A."/>
            <person name="Grigoriev I.V."/>
            <person name="Spatafora J.W."/>
            <person name="Berbee M.L."/>
        </authorList>
    </citation>
    <scope>NUCLEOTIDE SEQUENCE [LARGE SCALE GENOMIC DNA]</scope>
    <source>
        <strain evidence="2 3">NRRL 28638</strain>
    </source>
</reference>
<dbReference type="GO" id="GO:0034455">
    <property type="term" value="C:t-UTP complex"/>
    <property type="evidence" value="ECO:0007669"/>
    <property type="project" value="TreeGrafter"/>
</dbReference>
<dbReference type="InterPro" id="IPR040191">
    <property type="entry name" value="UTP10"/>
</dbReference>
<gene>
    <name evidence="2" type="ORF">CONCODRAFT_9783</name>
</gene>
<comment type="subunit">
    <text evidence="1">Component of the ribosomal small subunit (SSU) processome.</text>
</comment>
<keyword evidence="1" id="KW-0687">Ribonucleoprotein</keyword>
<proteinExistence type="inferred from homology"/>
<dbReference type="GO" id="GO:0030515">
    <property type="term" value="F:snoRNA binding"/>
    <property type="evidence" value="ECO:0007669"/>
    <property type="project" value="TreeGrafter"/>
</dbReference>
<dbReference type="Proteomes" id="UP000070444">
    <property type="component" value="Unassembled WGS sequence"/>
</dbReference>
<sequence>MANKRATPICKFDSSVLTSTPIRINSIGQCLRLSTNPQTYNSALLLLATISQHSPEQVLHSIMPHFTFMRTNVICKDDNYSFYVIEEALSSIMPVLVNSMGADSYFSRIRESLLAINSLFTYLPRLQRLSH</sequence>
<dbReference type="GO" id="GO:0030686">
    <property type="term" value="C:90S preribosome"/>
    <property type="evidence" value="ECO:0007669"/>
    <property type="project" value="TreeGrafter"/>
</dbReference>
<dbReference type="OrthoDB" id="31183at2759"/>
<dbReference type="STRING" id="796925.A0A137NZ19"/>
<keyword evidence="3" id="KW-1185">Reference proteome</keyword>
<evidence type="ECO:0000313" key="3">
    <source>
        <dbReference type="Proteomes" id="UP000070444"/>
    </source>
</evidence>
<comment type="similarity">
    <text evidence="1">Belongs to the HEATR1/UTP10 family.</text>
</comment>
<comment type="subcellular location">
    <subcellularLocation>
        <location evidence="1">Nucleus</location>
        <location evidence="1">Nucleolus</location>
    </subcellularLocation>
</comment>
<accession>A0A137NZ19</accession>
<organism evidence="2 3">
    <name type="scientific">Conidiobolus coronatus (strain ATCC 28846 / CBS 209.66 / NRRL 28638)</name>
    <name type="common">Delacroixia coronata</name>
    <dbReference type="NCBI Taxonomy" id="796925"/>
    <lineage>
        <taxon>Eukaryota</taxon>
        <taxon>Fungi</taxon>
        <taxon>Fungi incertae sedis</taxon>
        <taxon>Zoopagomycota</taxon>
        <taxon>Entomophthoromycotina</taxon>
        <taxon>Entomophthoromycetes</taxon>
        <taxon>Entomophthorales</taxon>
        <taxon>Ancylistaceae</taxon>
        <taxon>Conidiobolus</taxon>
    </lineage>
</organism>
<dbReference type="GO" id="GO:0000462">
    <property type="term" value="P:maturation of SSU-rRNA from tricistronic rRNA transcript (SSU-rRNA, 5.8S rRNA, LSU-rRNA)"/>
    <property type="evidence" value="ECO:0007669"/>
    <property type="project" value="TreeGrafter"/>
</dbReference>
<keyword evidence="1" id="KW-0698">rRNA processing</keyword>
<dbReference type="EMBL" id="KQ964598">
    <property type="protein sequence ID" value="KXN68056.1"/>
    <property type="molecule type" value="Genomic_DNA"/>
</dbReference>
<keyword evidence="1" id="KW-0690">Ribosome biogenesis</keyword>
<evidence type="ECO:0000256" key="1">
    <source>
        <dbReference type="RuleBase" id="RU367065"/>
    </source>
</evidence>
<dbReference type="AlphaFoldDB" id="A0A137NZ19"/>
<keyword evidence="1" id="KW-0539">Nucleus</keyword>
<name>A0A137NZ19_CONC2</name>
<protein>
    <recommendedName>
        <fullName evidence="1">U3 small nucleolar RNA-associated protein 10</fullName>
    </recommendedName>
</protein>
<dbReference type="PANTHER" id="PTHR13457">
    <property type="entry name" value="BAP28"/>
    <property type="match status" value="1"/>
</dbReference>
<dbReference type="GO" id="GO:0045943">
    <property type="term" value="P:positive regulation of transcription by RNA polymerase I"/>
    <property type="evidence" value="ECO:0007669"/>
    <property type="project" value="TreeGrafter"/>
</dbReference>
<dbReference type="PANTHER" id="PTHR13457:SF1">
    <property type="entry name" value="HEAT REPEAT-CONTAINING PROTEIN 1"/>
    <property type="match status" value="1"/>
</dbReference>
<comment type="function">
    <text evidence="1">Involved in nucleolar processing of pre-18S ribosomal RNA.</text>
</comment>